<proteinExistence type="predicted"/>
<name>A0A3P7T5K5_HAEPC</name>
<gene>
    <name evidence="1" type="ORF">HPLM_LOCUS2682</name>
</gene>
<evidence type="ECO:0000313" key="2">
    <source>
        <dbReference type="Proteomes" id="UP000268014"/>
    </source>
</evidence>
<reference evidence="1 2" key="1">
    <citation type="submission" date="2018-11" db="EMBL/GenBank/DDBJ databases">
        <authorList>
            <consortium name="Pathogen Informatics"/>
        </authorList>
    </citation>
    <scope>NUCLEOTIDE SEQUENCE [LARGE SCALE GENOMIC DNA]</scope>
    <source>
        <strain evidence="1 2">MHpl1</strain>
    </source>
</reference>
<keyword evidence="2" id="KW-1185">Reference proteome</keyword>
<evidence type="ECO:0000313" key="1">
    <source>
        <dbReference type="EMBL" id="VDO16256.1"/>
    </source>
</evidence>
<dbReference type="Proteomes" id="UP000268014">
    <property type="component" value="Unassembled WGS sequence"/>
</dbReference>
<dbReference type="AlphaFoldDB" id="A0A3P7T5K5"/>
<accession>A0A3P7T5K5</accession>
<dbReference type="EMBL" id="UZAF01006214">
    <property type="protein sequence ID" value="VDO16256.1"/>
    <property type="molecule type" value="Genomic_DNA"/>
</dbReference>
<organism evidence="1 2">
    <name type="scientific">Haemonchus placei</name>
    <name type="common">Barber's pole worm</name>
    <dbReference type="NCBI Taxonomy" id="6290"/>
    <lineage>
        <taxon>Eukaryota</taxon>
        <taxon>Metazoa</taxon>
        <taxon>Ecdysozoa</taxon>
        <taxon>Nematoda</taxon>
        <taxon>Chromadorea</taxon>
        <taxon>Rhabditida</taxon>
        <taxon>Rhabditina</taxon>
        <taxon>Rhabditomorpha</taxon>
        <taxon>Strongyloidea</taxon>
        <taxon>Trichostrongylidae</taxon>
        <taxon>Haemonchus</taxon>
    </lineage>
</organism>
<sequence>MLMGPEWLNEIDTATIAMELTQDSRMLYSEGIPNENFFIIDRVNILKIPVTE</sequence>
<protein>
    <submittedName>
        <fullName evidence="1">Uncharacterized protein</fullName>
    </submittedName>
</protein>